<feature type="domain" description="DUF3817" evidence="7">
    <location>
        <begin position="3"/>
        <end position="88"/>
    </location>
</feature>
<evidence type="ECO:0000256" key="6">
    <source>
        <dbReference type="SAM" id="Phobius"/>
    </source>
</evidence>
<keyword evidence="9" id="KW-1185">Reference proteome</keyword>
<organism evidence="8 9">
    <name type="scientific">Aquimarina atlantica</name>
    <dbReference type="NCBI Taxonomy" id="1317122"/>
    <lineage>
        <taxon>Bacteria</taxon>
        <taxon>Pseudomonadati</taxon>
        <taxon>Bacteroidota</taxon>
        <taxon>Flavobacteriia</taxon>
        <taxon>Flavobacteriales</taxon>
        <taxon>Flavobacteriaceae</taxon>
        <taxon>Aquimarina</taxon>
    </lineage>
</organism>
<dbReference type="NCBIfam" id="TIGR03954">
    <property type="entry name" value="integ_memb_HG"/>
    <property type="match status" value="1"/>
</dbReference>
<evidence type="ECO:0000256" key="4">
    <source>
        <dbReference type="ARBA" id="ARBA00022989"/>
    </source>
</evidence>
<evidence type="ECO:0000256" key="5">
    <source>
        <dbReference type="ARBA" id="ARBA00023136"/>
    </source>
</evidence>
<accession>A0A023BZ67</accession>
<gene>
    <name evidence="8" type="ORF">ATO12_00980</name>
</gene>
<evidence type="ECO:0000313" key="8">
    <source>
        <dbReference type="EMBL" id="EZH75382.1"/>
    </source>
</evidence>
<comment type="caution">
    <text evidence="8">The sequence shown here is derived from an EMBL/GenBank/DDBJ whole genome shotgun (WGS) entry which is preliminary data.</text>
</comment>
<evidence type="ECO:0000256" key="1">
    <source>
        <dbReference type="ARBA" id="ARBA00004651"/>
    </source>
</evidence>
<dbReference type="STRING" id="1317122.ATO12_00980"/>
<dbReference type="GO" id="GO:0005886">
    <property type="term" value="C:plasma membrane"/>
    <property type="evidence" value="ECO:0007669"/>
    <property type="project" value="UniProtKB-SubCell"/>
</dbReference>
<evidence type="ECO:0000256" key="2">
    <source>
        <dbReference type="ARBA" id="ARBA00022475"/>
    </source>
</evidence>
<dbReference type="PANTHER" id="PTHR40077">
    <property type="entry name" value="MEMBRANE PROTEIN-RELATED"/>
    <property type="match status" value="1"/>
</dbReference>
<evidence type="ECO:0000256" key="3">
    <source>
        <dbReference type="ARBA" id="ARBA00022692"/>
    </source>
</evidence>
<dbReference type="PANTHER" id="PTHR40077:SF2">
    <property type="entry name" value="MEMBRANE PROTEIN"/>
    <property type="match status" value="1"/>
</dbReference>
<name>A0A023BZ67_9FLAO</name>
<feature type="transmembrane region" description="Helical" evidence="6">
    <location>
        <begin position="38"/>
        <end position="56"/>
    </location>
</feature>
<feature type="transmembrane region" description="Helical" evidence="6">
    <location>
        <begin position="7"/>
        <end position="26"/>
    </location>
</feature>
<dbReference type="eggNOG" id="COG2814">
    <property type="taxonomic scope" value="Bacteria"/>
</dbReference>
<evidence type="ECO:0000259" key="7">
    <source>
        <dbReference type="Pfam" id="PF12823"/>
    </source>
</evidence>
<keyword evidence="2" id="KW-1003">Cell membrane</keyword>
<keyword evidence="4 6" id="KW-1133">Transmembrane helix</keyword>
<dbReference type="AlphaFoldDB" id="A0A023BZ67"/>
<protein>
    <submittedName>
        <fullName evidence="8">Membrane protein</fullName>
    </submittedName>
</protein>
<feature type="transmembrane region" description="Helical" evidence="6">
    <location>
        <begin position="68"/>
        <end position="84"/>
    </location>
</feature>
<dbReference type="Proteomes" id="UP000023541">
    <property type="component" value="Unassembled WGS sequence"/>
</dbReference>
<dbReference type="OrthoDB" id="1121311at2"/>
<dbReference type="InterPro" id="IPR023845">
    <property type="entry name" value="DUF3817_TM"/>
</dbReference>
<keyword evidence="3 6" id="KW-0812">Transmembrane</keyword>
<proteinExistence type="predicted"/>
<sequence>MISSFRLISYLEGISYLLILFVTMPLKYMFESPEPNKIIGMAHGFLFLIYIVFAFLVKPEKQWNTKTLMIVLVCSIIPFGTFWMDRKYLGKTVKA</sequence>
<keyword evidence="5 6" id="KW-0472">Membrane</keyword>
<evidence type="ECO:0000313" key="9">
    <source>
        <dbReference type="Proteomes" id="UP000023541"/>
    </source>
</evidence>
<dbReference type="EMBL" id="AQRA01000001">
    <property type="protein sequence ID" value="EZH75382.1"/>
    <property type="molecule type" value="Genomic_DNA"/>
</dbReference>
<comment type="subcellular location">
    <subcellularLocation>
        <location evidence="1">Cell membrane</location>
        <topology evidence="1">Multi-pass membrane protein</topology>
    </subcellularLocation>
</comment>
<reference evidence="8 9" key="1">
    <citation type="submission" date="2014-04" db="EMBL/GenBank/DDBJ databases">
        <title>Aquimarina sp. 22II-S11-z7 Genome Sequencing.</title>
        <authorList>
            <person name="Lai Q."/>
        </authorList>
    </citation>
    <scope>NUCLEOTIDE SEQUENCE [LARGE SCALE GENOMIC DNA]</scope>
    <source>
        <strain evidence="8 9">22II-S11-z7</strain>
    </source>
</reference>
<dbReference type="RefSeq" id="WP_034237832.1">
    <property type="nucleotide sequence ID" value="NZ_AQRA01000001.1"/>
</dbReference>
<dbReference type="Pfam" id="PF12823">
    <property type="entry name" value="DUF3817"/>
    <property type="match status" value="1"/>
</dbReference>